<dbReference type="GO" id="GO:0016020">
    <property type="term" value="C:membrane"/>
    <property type="evidence" value="ECO:0007669"/>
    <property type="project" value="InterPro"/>
</dbReference>
<proteinExistence type="predicted"/>
<dbReference type="PROSITE" id="PS50287">
    <property type="entry name" value="SRCR_2"/>
    <property type="match status" value="1"/>
</dbReference>
<sequence length="400" mass="46137">MGCVNTYTTPHVNIHVWSCIIDHFIYGVMHGIHDHVMSSICKKCLKAIKRERVVVTNYGTIACICDRKSSRELYHKTKEAFRSKDVSLKRYGSIDSIIDHIRIGDLAAVKEMASMYNETQGYIVAKIFFYAVEYDQPDIITEFYTQYCNDVDRVCLEENEQDARDFNERDDGMIAAIIRALVLGNRRVFDLFYTTTKIMRYNAEMIVYAAVKDGTYKTLDILTEYENGWFNGHVEACAFYGYVDFLRYVLNATGTRSDDIYVAIKEAARGNQPRVLYFLRDEHSKLFGAFLDIVFAHEQFSTDVAIMLHDEFGATRVHDCMVSAFSDGNYELVVMCHDVWGAVCDEEFIHEVVQSHYDCRSMGLTYIDKLREWGADTNTIVKFATHYGDNVILDYIKGWV</sequence>
<dbReference type="InterPro" id="IPR001190">
    <property type="entry name" value="SRCR"/>
</dbReference>
<dbReference type="AlphaFoldDB" id="A0A6C0LZT0"/>
<protein>
    <recommendedName>
        <fullName evidence="1">SRCR domain-containing protein</fullName>
    </recommendedName>
</protein>
<reference evidence="2" key="1">
    <citation type="journal article" date="2020" name="Nature">
        <title>Giant virus diversity and host interactions through global metagenomics.</title>
        <authorList>
            <person name="Schulz F."/>
            <person name="Roux S."/>
            <person name="Paez-Espino D."/>
            <person name="Jungbluth S."/>
            <person name="Walsh D.A."/>
            <person name="Denef V.J."/>
            <person name="McMahon K.D."/>
            <person name="Konstantinidis K.T."/>
            <person name="Eloe-Fadrosh E.A."/>
            <person name="Kyrpides N.C."/>
            <person name="Woyke T."/>
        </authorList>
    </citation>
    <scope>NUCLEOTIDE SEQUENCE</scope>
    <source>
        <strain evidence="2">GVMAG-S-1029409-49</strain>
    </source>
</reference>
<dbReference type="EMBL" id="MN740609">
    <property type="protein sequence ID" value="QHU35548.1"/>
    <property type="molecule type" value="Genomic_DNA"/>
</dbReference>
<accession>A0A6C0LZT0</accession>
<evidence type="ECO:0000259" key="1">
    <source>
        <dbReference type="PROSITE" id="PS50287"/>
    </source>
</evidence>
<evidence type="ECO:0000313" key="2">
    <source>
        <dbReference type="EMBL" id="QHU35548.1"/>
    </source>
</evidence>
<name>A0A6C0LZT0_9ZZZZ</name>
<organism evidence="2">
    <name type="scientific">viral metagenome</name>
    <dbReference type="NCBI Taxonomy" id="1070528"/>
    <lineage>
        <taxon>unclassified sequences</taxon>
        <taxon>metagenomes</taxon>
        <taxon>organismal metagenomes</taxon>
    </lineage>
</organism>
<feature type="domain" description="SRCR" evidence="1">
    <location>
        <begin position="315"/>
        <end position="363"/>
    </location>
</feature>